<evidence type="ECO:0000256" key="2">
    <source>
        <dbReference type="ARBA" id="ARBA00023043"/>
    </source>
</evidence>
<dbReference type="EMBL" id="REGN01007936">
    <property type="protein sequence ID" value="RNA04876.1"/>
    <property type="molecule type" value="Genomic_DNA"/>
</dbReference>
<comment type="caution">
    <text evidence="5">The sequence shown here is derived from an EMBL/GenBank/DDBJ whole genome shotgun (WGS) entry which is preliminary data.</text>
</comment>
<dbReference type="PANTHER" id="PTHR24171">
    <property type="entry name" value="ANKYRIN REPEAT DOMAIN-CONTAINING PROTEIN 39-RELATED"/>
    <property type="match status" value="1"/>
</dbReference>
<dbReference type="PROSITE" id="PS50088">
    <property type="entry name" value="ANK_REPEAT"/>
    <property type="match status" value="1"/>
</dbReference>
<evidence type="ECO:0000313" key="6">
    <source>
        <dbReference type="Proteomes" id="UP000276133"/>
    </source>
</evidence>
<dbReference type="OrthoDB" id="5314041at2759"/>
<dbReference type="InterPro" id="IPR036770">
    <property type="entry name" value="Ankyrin_rpt-contain_sf"/>
</dbReference>
<dbReference type="SMART" id="SM00248">
    <property type="entry name" value="ANK"/>
    <property type="match status" value="2"/>
</dbReference>
<dbReference type="SUPFAM" id="SSF48403">
    <property type="entry name" value="Ankyrin repeat"/>
    <property type="match status" value="1"/>
</dbReference>
<dbReference type="Proteomes" id="UP000276133">
    <property type="component" value="Unassembled WGS sequence"/>
</dbReference>
<reference evidence="5 6" key="1">
    <citation type="journal article" date="2018" name="Sci. Rep.">
        <title>Genomic signatures of local adaptation to the degree of environmental predictability in rotifers.</title>
        <authorList>
            <person name="Franch-Gras L."/>
            <person name="Hahn C."/>
            <person name="Garcia-Roger E.M."/>
            <person name="Carmona M.J."/>
            <person name="Serra M."/>
            <person name="Gomez A."/>
        </authorList>
    </citation>
    <scope>NUCLEOTIDE SEQUENCE [LARGE SCALE GENOMIC DNA]</scope>
    <source>
        <strain evidence="5">HYR1</strain>
    </source>
</reference>
<organism evidence="5 6">
    <name type="scientific">Brachionus plicatilis</name>
    <name type="common">Marine rotifer</name>
    <name type="synonym">Brachionus muelleri</name>
    <dbReference type="NCBI Taxonomy" id="10195"/>
    <lineage>
        <taxon>Eukaryota</taxon>
        <taxon>Metazoa</taxon>
        <taxon>Spiralia</taxon>
        <taxon>Gnathifera</taxon>
        <taxon>Rotifera</taxon>
        <taxon>Eurotatoria</taxon>
        <taxon>Monogononta</taxon>
        <taxon>Pseudotrocha</taxon>
        <taxon>Ploima</taxon>
        <taxon>Brachionidae</taxon>
        <taxon>Brachionus</taxon>
    </lineage>
</organism>
<dbReference type="Gene3D" id="1.25.40.20">
    <property type="entry name" value="Ankyrin repeat-containing domain"/>
    <property type="match status" value="1"/>
</dbReference>
<dbReference type="PROSITE" id="PS50297">
    <property type="entry name" value="ANK_REP_REGION"/>
    <property type="match status" value="1"/>
</dbReference>
<protein>
    <submittedName>
        <fullName evidence="5">Ankyrin repeat</fullName>
    </submittedName>
</protein>
<gene>
    <name evidence="5" type="ORF">BpHYR1_017333</name>
</gene>
<dbReference type="STRING" id="10195.A0A3M7Q070"/>
<feature type="compositionally biased region" description="Basic residues" evidence="4">
    <location>
        <begin position="183"/>
        <end position="199"/>
    </location>
</feature>
<feature type="region of interest" description="Disordered" evidence="4">
    <location>
        <begin position="169"/>
        <end position="199"/>
    </location>
</feature>
<keyword evidence="6" id="KW-1185">Reference proteome</keyword>
<feature type="compositionally biased region" description="Basic and acidic residues" evidence="4">
    <location>
        <begin position="173"/>
        <end position="182"/>
    </location>
</feature>
<keyword evidence="1" id="KW-0677">Repeat</keyword>
<feature type="repeat" description="ANK" evidence="3">
    <location>
        <begin position="33"/>
        <end position="65"/>
    </location>
</feature>
<sequence length="216" mass="24365">MENLFLRACEDGSTNIVSKYIRKGFDVNVRDGRGETGLMKASLNGECDIIRLLLEAGANLNLTDSCGRNALHFAIQGNHEKLSKLLCVNKIDATQLTHVTKSSARDYTIKGVCDFEDKFIEPEYIKQLNGIKSAENPSKLDELDQPKSREDRIYNMIMRYQSMVLSDLESDGDDKTGGEVYKKAKKKKKGKKSAKGKKKSGRLLLHFYDKCKELTF</sequence>
<evidence type="ECO:0000256" key="1">
    <source>
        <dbReference type="ARBA" id="ARBA00022737"/>
    </source>
</evidence>
<evidence type="ECO:0000313" key="5">
    <source>
        <dbReference type="EMBL" id="RNA04876.1"/>
    </source>
</evidence>
<dbReference type="AlphaFoldDB" id="A0A3M7Q070"/>
<accession>A0A3M7Q070</accession>
<evidence type="ECO:0000256" key="4">
    <source>
        <dbReference type="SAM" id="MobiDB-lite"/>
    </source>
</evidence>
<evidence type="ECO:0000256" key="3">
    <source>
        <dbReference type="PROSITE-ProRule" id="PRU00023"/>
    </source>
</evidence>
<dbReference type="InterPro" id="IPR002110">
    <property type="entry name" value="Ankyrin_rpt"/>
</dbReference>
<name>A0A3M7Q070_BRAPC</name>
<keyword evidence="2 3" id="KW-0040">ANK repeat</keyword>
<dbReference type="Pfam" id="PF12796">
    <property type="entry name" value="Ank_2"/>
    <property type="match status" value="1"/>
</dbReference>
<proteinExistence type="predicted"/>